<dbReference type="InterPro" id="IPR002347">
    <property type="entry name" value="SDR_fam"/>
</dbReference>
<dbReference type="PhylomeDB" id="A0A0K6S897"/>
<reference evidence="2" key="1">
    <citation type="submission" date="2014-11" db="EMBL/GenBank/DDBJ databases">
        <title>Molecular phylogeny of cliff fern family Woodsiaceae with morphological implications.</title>
        <authorList>
            <person name="Shao Y.-Z."/>
            <person name="Wei R."/>
            <person name="Zhang X.-C."/>
        </authorList>
    </citation>
    <scope>NUCLEOTIDE SEQUENCE</scope>
</reference>
<dbReference type="InterPro" id="IPR000566">
    <property type="entry name" value="Lipocln_cytosolic_FA-bd_dom"/>
</dbReference>
<sequence>MFSQSTTKISAALCYSLRFAHFSRCRFATSNSNRMWQGITTTQFFLYGKSECTRTGWEKAVKKYPKPDLLDSELDLKGKKFLCTGANGGIGKEVTTFLAKKGADVFMVCRSKQKGEESKKEIEEQTGAPSLHLLVADVSLEEDVRSMWAEFEKHPVHKGGAPRLHGLICNAGALLNELTLTKENVETTFACHLLFGTYLLTKLALPTLESTPDSRVVVVSSGGMYNTKFPEWNVVTCRKGPYDGQLAYARAKRGQVLLCEEWTKKHPKVKFVSCHPGWTSTDGVDKAYGAKKSYLEPLRTLWQGSEGIVWLCVVPSDQLEGGGFYLDRTPRRKHLGGAFFTEGSFTKNSESEVAEMMERLERWSSKETRPDVSWSIQADQTGLDKPLLPLETSVDLSKFAGRWHVWANIPTSFDKGTANNIEDYTYTASKDGQPAQMDINFSYVSPNKKEPTVIKQIAKIANDASTKWNLSLQYGIRVPVPIPYLIVYVDEAYEEAIIGVPDRSYLWVMGRCLRKNAKEGRLQALLDEAERLGYDVKKAVQPAELEGVKTPEPPVAQK</sequence>
<dbReference type="CDD" id="cd19438">
    <property type="entry name" value="lipocalin_Blc-like"/>
    <property type="match status" value="1"/>
</dbReference>
<dbReference type="Gene3D" id="3.40.50.720">
    <property type="entry name" value="NAD(P)-binding Rossmann-like Domain"/>
    <property type="match status" value="1"/>
</dbReference>
<dbReference type="Pfam" id="PF08212">
    <property type="entry name" value="Lipocalin_2"/>
    <property type="match status" value="1"/>
</dbReference>
<name>A0A0K6S897_9ALVE</name>
<dbReference type="InterPro" id="IPR052992">
    <property type="entry name" value="SDR_member_12"/>
</dbReference>
<dbReference type="InterPro" id="IPR012674">
    <property type="entry name" value="Calycin"/>
</dbReference>
<dbReference type="PANTHER" id="PTHR44656">
    <property type="entry name" value="DEHYDROGENASE/REDUCTASE SDR FAMILY MEMBER 12"/>
    <property type="match status" value="1"/>
</dbReference>
<dbReference type="Pfam" id="PF00106">
    <property type="entry name" value="adh_short"/>
    <property type="match status" value="1"/>
</dbReference>
<feature type="domain" description="Lipocalin/cytosolic fatty-acid binding" evidence="1">
    <location>
        <begin position="394"/>
        <end position="539"/>
    </location>
</feature>
<dbReference type="PANTHER" id="PTHR44656:SF7">
    <property type="entry name" value="DEHYDROGENASE_REDUCTASE SDR FAMILY MEMBER 12"/>
    <property type="match status" value="1"/>
</dbReference>
<dbReference type="AlphaFoldDB" id="A0A0K6S897"/>
<evidence type="ECO:0000313" key="2">
    <source>
        <dbReference type="EMBL" id="CUC09763.1"/>
    </source>
</evidence>
<evidence type="ECO:0000259" key="1">
    <source>
        <dbReference type="Pfam" id="PF08212"/>
    </source>
</evidence>
<protein>
    <recommendedName>
        <fullName evidence="1">Lipocalin/cytosolic fatty-acid binding domain-containing protein</fullName>
    </recommendedName>
</protein>
<dbReference type="InterPro" id="IPR047202">
    <property type="entry name" value="Lipocalin_Blc-like_dom"/>
</dbReference>
<dbReference type="EMBL" id="CDMZ01001593">
    <property type="protein sequence ID" value="CUC09763.1"/>
    <property type="molecule type" value="Genomic_DNA"/>
</dbReference>
<dbReference type="SUPFAM" id="SSF51735">
    <property type="entry name" value="NAD(P)-binding Rossmann-fold domains"/>
    <property type="match status" value="1"/>
</dbReference>
<accession>A0A0K6S897</accession>
<dbReference type="VEuPathDB" id="CryptoDB:Cvel_23560"/>
<organism evidence="2">
    <name type="scientific">Chromera velia CCMP2878</name>
    <dbReference type="NCBI Taxonomy" id="1169474"/>
    <lineage>
        <taxon>Eukaryota</taxon>
        <taxon>Sar</taxon>
        <taxon>Alveolata</taxon>
        <taxon>Colpodellida</taxon>
        <taxon>Chromeraceae</taxon>
        <taxon>Chromera</taxon>
    </lineage>
</organism>
<proteinExistence type="predicted"/>
<dbReference type="SUPFAM" id="SSF50814">
    <property type="entry name" value="Lipocalins"/>
    <property type="match status" value="1"/>
</dbReference>
<dbReference type="Gene3D" id="2.40.128.20">
    <property type="match status" value="1"/>
</dbReference>
<dbReference type="InterPro" id="IPR036291">
    <property type="entry name" value="NAD(P)-bd_dom_sf"/>
</dbReference>
<gene>
    <name evidence="2" type="ORF">Cvel_23560.t1</name>
</gene>